<evidence type="ECO:0000256" key="3">
    <source>
        <dbReference type="ARBA" id="ARBA00022475"/>
    </source>
</evidence>
<feature type="transmembrane region" description="Helical" evidence="10">
    <location>
        <begin position="113"/>
        <end position="132"/>
    </location>
</feature>
<dbReference type="EMBL" id="FCON02000002">
    <property type="protein sequence ID" value="SAL15512.1"/>
    <property type="molecule type" value="Genomic_DNA"/>
</dbReference>
<feature type="transmembrane region" description="Helical" evidence="10">
    <location>
        <begin position="507"/>
        <end position="526"/>
    </location>
</feature>
<accession>A0A158F6L5</accession>
<feature type="transmembrane region" description="Helical" evidence="10">
    <location>
        <begin position="581"/>
        <end position="599"/>
    </location>
</feature>
<dbReference type="InterPro" id="IPR001851">
    <property type="entry name" value="ABC_transp_permease"/>
</dbReference>
<dbReference type="CDD" id="cd06582">
    <property type="entry name" value="TM_PBP1_LivH_like"/>
    <property type="match status" value="1"/>
</dbReference>
<evidence type="ECO:0000256" key="4">
    <source>
        <dbReference type="ARBA" id="ARBA00022692"/>
    </source>
</evidence>
<protein>
    <submittedName>
        <fullName evidence="11">Inner-membrane translocator</fullName>
    </submittedName>
</protein>
<keyword evidence="3" id="KW-1003">Cell membrane</keyword>
<evidence type="ECO:0000256" key="8">
    <source>
        <dbReference type="ARBA" id="ARBA00037998"/>
    </source>
</evidence>
<dbReference type="RefSeq" id="WP_087642641.1">
    <property type="nucleotide sequence ID" value="NZ_FCON02000002.1"/>
</dbReference>
<feature type="transmembrane region" description="Helical" evidence="10">
    <location>
        <begin position="60"/>
        <end position="81"/>
    </location>
</feature>
<feature type="transmembrane region" description="Helical" evidence="10">
    <location>
        <begin position="409"/>
        <end position="426"/>
    </location>
</feature>
<feature type="transmembrane region" description="Helical" evidence="10">
    <location>
        <begin position="12"/>
        <end position="30"/>
    </location>
</feature>
<evidence type="ECO:0000256" key="6">
    <source>
        <dbReference type="ARBA" id="ARBA00022989"/>
    </source>
</evidence>
<reference evidence="11" key="1">
    <citation type="submission" date="2016-01" db="EMBL/GenBank/DDBJ databases">
        <authorList>
            <person name="Peeters C."/>
        </authorList>
    </citation>
    <scope>NUCLEOTIDE SEQUENCE [LARGE SCALE GENOMIC DNA]</scope>
    <source>
        <strain evidence="11">LMG 22940</strain>
    </source>
</reference>
<dbReference type="PANTHER" id="PTHR11795:SF442">
    <property type="entry name" value="ABC TRANSPORTER ATP-BINDING PROTEIN"/>
    <property type="match status" value="1"/>
</dbReference>
<comment type="similarity">
    <text evidence="8">Belongs to the binding-protein-dependent transport system permease family. LivHM subfamily.</text>
</comment>
<evidence type="ECO:0000313" key="12">
    <source>
        <dbReference type="Proteomes" id="UP000054770"/>
    </source>
</evidence>
<dbReference type="InterPro" id="IPR043428">
    <property type="entry name" value="LivM-like"/>
</dbReference>
<feature type="transmembrane region" description="Helical" evidence="10">
    <location>
        <begin position="189"/>
        <end position="212"/>
    </location>
</feature>
<feature type="transmembrane region" description="Helical" evidence="10">
    <location>
        <begin position="379"/>
        <end position="403"/>
    </location>
</feature>
<dbReference type="PANTHER" id="PTHR11795">
    <property type="entry name" value="BRANCHED-CHAIN AMINO ACID TRANSPORT SYSTEM PERMEASE PROTEIN LIVH"/>
    <property type="match status" value="1"/>
</dbReference>
<feature type="transmembrane region" description="Helical" evidence="10">
    <location>
        <begin position="314"/>
        <end position="331"/>
    </location>
</feature>
<dbReference type="Pfam" id="PF02653">
    <property type="entry name" value="BPD_transp_2"/>
    <property type="match status" value="2"/>
</dbReference>
<keyword evidence="6 10" id="KW-1133">Transmembrane helix</keyword>
<dbReference type="GO" id="GO:0015658">
    <property type="term" value="F:branched-chain amino acid transmembrane transporter activity"/>
    <property type="evidence" value="ECO:0007669"/>
    <property type="project" value="InterPro"/>
</dbReference>
<dbReference type="CDD" id="cd06581">
    <property type="entry name" value="TM_PBP1_LivM_like"/>
    <property type="match status" value="1"/>
</dbReference>
<evidence type="ECO:0000256" key="5">
    <source>
        <dbReference type="ARBA" id="ARBA00022970"/>
    </source>
</evidence>
<keyword evidence="2" id="KW-0813">Transport</keyword>
<evidence type="ECO:0000256" key="2">
    <source>
        <dbReference type="ARBA" id="ARBA00022448"/>
    </source>
</evidence>
<sequence length="642" mass="68916">MSQYYLSQLFNGLVNGGFIALMSLGLSVIFGMMRVVNFAHGALYMLGAFIAFSVGSDFGLSLWVAMLVAPIVIGGFGLVLERLFLRRLYGLDPSYNLLLTFGLTLIIEDTMRHFFAVQGAPFLVPSALAGAIDLGFMAYPKYRFFVLVFSMGVCGATWLLLERTRLGALVRAGTERPELLRCFGVRVPVLVSGTFAFAAGLAAIAGVLAAPLRNISPFMGQEMIATTFAVVVAGGLGSIAGSVVMGFAVGVLSAVAAIWYPPAANAATYILMIVVLIVRPGGIFRGIDVAHFPLHYTPITPAARRLVMGWKLKLAALAVGLALPWLVYPVLACDIVLWGLCALGFDILFAFAGLLSFGQAAYWGGSAYITGIMIAKLHYPMWVGFIGGVSISTMIAVAFGALISRKQGIYFSMVTFALAEIVYFVINQTPQYTGGEDGLHGIARGSLFGLSLENQITYYYLALFVVSLAIGFVFLVIRSPFGLSLGGARDSERRMLSVGYNVQGLRLRAYALSAFLISIAGSLFALNHEFVSLESVYWRASGEPIMMTLLGGAGTVFGPMLGAGIVVFLRDFLSTLTDSGSLVLGVTFVIVVMVFRRGVLGEILFRLPSLGDWRAKRAQSRGRPSMKTGADETAIHRSSESR</sequence>
<dbReference type="GO" id="GO:0005886">
    <property type="term" value="C:plasma membrane"/>
    <property type="evidence" value="ECO:0007669"/>
    <property type="project" value="UniProtKB-SubCell"/>
</dbReference>
<dbReference type="AlphaFoldDB" id="A0A158F6L5"/>
<keyword evidence="12" id="KW-1185">Reference proteome</keyword>
<dbReference type="OrthoDB" id="8711548at2"/>
<dbReference type="GO" id="GO:0006865">
    <property type="term" value="P:amino acid transport"/>
    <property type="evidence" value="ECO:0007669"/>
    <property type="project" value="UniProtKB-KW"/>
</dbReference>
<keyword evidence="5" id="KW-0029">Amino-acid transport</keyword>
<gene>
    <name evidence="11" type="ORF">AWB68_00358</name>
</gene>
<dbReference type="InterPro" id="IPR052157">
    <property type="entry name" value="BCAA_transport_permease"/>
</dbReference>
<feature type="transmembrane region" description="Helical" evidence="10">
    <location>
        <begin position="258"/>
        <end position="278"/>
    </location>
</feature>
<evidence type="ECO:0000256" key="10">
    <source>
        <dbReference type="SAM" id="Phobius"/>
    </source>
</evidence>
<evidence type="ECO:0000313" key="11">
    <source>
        <dbReference type="EMBL" id="SAL15512.1"/>
    </source>
</evidence>
<keyword evidence="4 10" id="KW-0812">Transmembrane</keyword>
<feature type="transmembrane region" description="Helical" evidence="10">
    <location>
        <begin position="224"/>
        <end position="252"/>
    </location>
</feature>
<feature type="transmembrane region" description="Helical" evidence="10">
    <location>
        <begin position="547"/>
        <end position="569"/>
    </location>
</feature>
<feature type="transmembrane region" description="Helical" evidence="10">
    <location>
        <begin position="458"/>
        <end position="477"/>
    </location>
</feature>
<feature type="compositionally biased region" description="Basic and acidic residues" evidence="9">
    <location>
        <begin position="629"/>
        <end position="642"/>
    </location>
</feature>
<feature type="transmembrane region" description="Helical" evidence="10">
    <location>
        <begin position="337"/>
        <end position="358"/>
    </location>
</feature>
<evidence type="ECO:0000256" key="1">
    <source>
        <dbReference type="ARBA" id="ARBA00004651"/>
    </source>
</evidence>
<comment type="subcellular location">
    <subcellularLocation>
        <location evidence="1">Cell membrane</location>
        <topology evidence="1">Multi-pass membrane protein</topology>
    </subcellularLocation>
</comment>
<evidence type="ECO:0000256" key="7">
    <source>
        <dbReference type="ARBA" id="ARBA00023136"/>
    </source>
</evidence>
<comment type="caution">
    <text evidence="11">The sequence shown here is derived from an EMBL/GenBank/DDBJ whole genome shotgun (WGS) entry which is preliminary data.</text>
</comment>
<dbReference type="Proteomes" id="UP000054770">
    <property type="component" value="Unassembled WGS sequence"/>
</dbReference>
<organism evidence="11 12">
    <name type="scientific">Caballeronia choica</name>
    <dbReference type="NCBI Taxonomy" id="326476"/>
    <lineage>
        <taxon>Bacteria</taxon>
        <taxon>Pseudomonadati</taxon>
        <taxon>Pseudomonadota</taxon>
        <taxon>Betaproteobacteria</taxon>
        <taxon>Burkholderiales</taxon>
        <taxon>Burkholderiaceae</taxon>
        <taxon>Caballeronia</taxon>
    </lineage>
</organism>
<keyword evidence="7 10" id="KW-0472">Membrane</keyword>
<name>A0A158F6L5_9BURK</name>
<proteinExistence type="inferred from homology"/>
<feature type="transmembrane region" description="Helical" evidence="10">
    <location>
        <begin position="144"/>
        <end position="161"/>
    </location>
</feature>
<feature type="region of interest" description="Disordered" evidence="9">
    <location>
        <begin position="618"/>
        <end position="642"/>
    </location>
</feature>
<evidence type="ECO:0000256" key="9">
    <source>
        <dbReference type="SAM" id="MobiDB-lite"/>
    </source>
</evidence>